<protein>
    <recommendedName>
        <fullName evidence="8">Hydrophobin</fullName>
    </recommendedName>
</protein>
<keyword evidence="10" id="KW-1185">Reference proteome</keyword>
<evidence type="ECO:0000313" key="9">
    <source>
        <dbReference type="EMBL" id="KAG7442195.1"/>
    </source>
</evidence>
<dbReference type="CDD" id="cd23507">
    <property type="entry name" value="hydrophobin_I"/>
    <property type="match status" value="1"/>
</dbReference>
<evidence type="ECO:0000256" key="8">
    <source>
        <dbReference type="RuleBase" id="RU365009"/>
    </source>
</evidence>
<dbReference type="GeneID" id="66109397"/>
<accession>A0A9P7VKG3</accession>
<evidence type="ECO:0000256" key="2">
    <source>
        <dbReference type="ARBA" id="ARBA00010446"/>
    </source>
</evidence>
<dbReference type="RefSeq" id="XP_043035695.1">
    <property type="nucleotide sequence ID" value="XM_043187100.1"/>
</dbReference>
<keyword evidence="3 8" id="KW-0134">Cell wall</keyword>
<dbReference type="Pfam" id="PF01185">
    <property type="entry name" value="Hydrophobin"/>
    <property type="match status" value="1"/>
</dbReference>
<keyword evidence="8" id="KW-0732">Signal</keyword>
<keyword evidence="4 8" id="KW-0964">Secreted</keyword>
<comment type="subunit">
    <text evidence="7">Self-assembles to form functional amyloid fibrils called rodlets. Self-assembly into fibrillar rodlets occurs spontaneously at hydrophobic:hydrophilic interfaces and the rodlets further associate laterally to form amphipathic monolayers.</text>
</comment>
<evidence type="ECO:0000256" key="3">
    <source>
        <dbReference type="ARBA" id="ARBA00022512"/>
    </source>
</evidence>
<evidence type="ECO:0000256" key="5">
    <source>
        <dbReference type="ARBA" id="ARBA00023157"/>
    </source>
</evidence>
<evidence type="ECO:0000256" key="4">
    <source>
        <dbReference type="ARBA" id="ARBA00022525"/>
    </source>
</evidence>
<reference evidence="9" key="1">
    <citation type="submission" date="2020-11" db="EMBL/GenBank/DDBJ databases">
        <title>Adaptations for nitrogen fixation in a non-lichenized fungal sporocarp promotes dispersal by wood-feeding termites.</title>
        <authorList>
            <consortium name="DOE Joint Genome Institute"/>
            <person name="Koch R.A."/>
            <person name="Yoon G."/>
            <person name="Arayal U."/>
            <person name="Lail K."/>
            <person name="Amirebrahimi M."/>
            <person name="Labutti K."/>
            <person name="Lipzen A."/>
            <person name="Riley R."/>
            <person name="Barry K."/>
            <person name="Henrissat B."/>
            <person name="Grigoriev I.V."/>
            <person name="Herr J.R."/>
            <person name="Aime M.C."/>
        </authorList>
    </citation>
    <scope>NUCLEOTIDE SEQUENCE</scope>
    <source>
        <strain evidence="9">MCA 3950</strain>
    </source>
</reference>
<comment type="similarity">
    <text evidence="2 8">Belongs to the fungal hydrophobin family.</text>
</comment>
<keyword evidence="6" id="KW-0325">Glycoprotein</keyword>
<dbReference type="GO" id="GO:0005199">
    <property type="term" value="F:structural constituent of cell wall"/>
    <property type="evidence" value="ECO:0007669"/>
    <property type="project" value="InterPro"/>
</dbReference>
<dbReference type="GO" id="GO:0009277">
    <property type="term" value="C:fungal-type cell wall"/>
    <property type="evidence" value="ECO:0007669"/>
    <property type="project" value="InterPro"/>
</dbReference>
<name>A0A9P7VKG3_9AGAR</name>
<dbReference type="SMART" id="SM00075">
    <property type="entry name" value="HYDRO"/>
    <property type="match status" value="1"/>
</dbReference>
<evidence type="ECO:0000256" key="6">
    <source>
        <dbReference type="ARBA" id="ARBA00023180"/>
    </source>
</evidence>
<comment type="caution">
    <text evidence="9">The sequence shown here is derived from an EMBL/GenBank/DDBJ whole genome shotgun (WGS) entry which is preliminary data.</text>
</comment>
<evidence type="ECO:0000256" key="7">
    <source>
        <dbReference type="ARBA" id="ARBA00093546"/>
    </source>
</evidence>
<dbReference type="EMBL" id="MU250553">
    <property type="protein sequence ID" value="KAG7442195.1"/>
    <property type="molecule type" value="Genomic_DNA"/>
</dbReference>
<keyword evidence="5 8" id="KW-1015">Disulfide bond</keyword>
<dbReference type="AlphaFoldDB" id="A0A9P7VKG3"/>
<dbReference type="PROSITE" id="PS51257">
    <property type="entry name" value="PROKAR_LIPOPROTEIN"/>
    <property type="match status" value="1"/>
</dbReference>
<gene>
    <name evidence="9" type="ORF">BT62DRAFT_936302</name>
</gene>
<comment type="subcellular location">
    <subcellularLocation>
        <location evidence="1 8">Secreted</location>
        <location evidence="1 8">Cell wall</location>
    </subcellularLocation>
</comment>
<organism evidence="9 10">
    <name type="scientific">Guyanagaster necrorhizus</name>
    <dbReference type="NCBI Taxonomy" id="856835"/>
    <lineage>
        <taxon>Eukaryota</taxon>
        <taxon>Fungi</taxon>
        <taxon>Dikarya</taxon>
        <taxon>Basidiomycota</taxon>
        <taxon>Agaricomycotina</taxon>
        <taxon>Agaricomycetes</taxon>
        <taxon>Agaricomycetidae</taxon>
        <taxon>Agaricales</taxon>
        <taxon>Marasmiineae</taxon>
        <taxon>Physalacriaceae</taxon>
        <taxon>Guyanagaster</taxon>
    </lineage>
</organism>
<dbReference type="OrthoDB" id="4225815at2759"/>
<feature type="chain" id="PRO_5040543838" description="Hydrophobin" evidence="8">
    <location>
        <begin position="23"/>
        <end position="135"/>
    </location>
</feature>
<proteinExistence type="inferred from homology"/>
<evidence type="ECO:0000256" key="1">
    <source>
        <dbReference type="ARBA" id="ARBA00004191"/>
    </source>
</evidence>
<dbReference type="Proteomes" id="UP000812287">
    <property type="component" value="Unassembled WGS sequence"/>
</dbReference>
<sequence>MFARIFTSVFFAFAVFVTFAAAGCTPTTTTKTVTTTVSTTATTTATSIPASECSTGNTQCCNALERADDSAVGVIFGLLGVVLQDLEALVGITCSPIDLVGIGQGTKCASQTVCCQNNTFNGLIAIGCVPIIINL</sequence>
<evidence type="ECO:0000313" key="10">
    <source>
        <dbReference type="Proteomes" id="UP000812287"/>
    </source>
</evidence>
<feature type="signal peptide" evidence="8">
    <location>
        <begin position="1"/>
        <end position="22"/>
    </location>
</feature>
<dbReference type="InterPro" id="IPR001338">
    <property type="entry name" value="Class_I_Hydrophobin"/>
</dbReference>